<dbReference type="Gene3D" id="3.40.50.720">
    <property type="entry name" value="NAD(P)-binding Rossmann-like Domain"/>
    <property type="match status" value="1"/>
</dbReference>
<keyword evidence="2" id="KW-1185">Reference proteome</keyword>
<comment type="caution">
    <text evidence="1">The sequence shown here is derived from an EMBL/GenBank/DDBJ whole genome shotgun (WGS) entry which is preliminary data.</text>
</comment>
<organism evidence="1 2">
    <name type="scientific">Amedibacillus dolichus</name>
    <dbReference type="NCBI Taxonomy" id="31971"/>
    <lineage>
        <taxon>Bacteria</taxon>
        <taxon>Bacillati</taxon>
        <taxon>Bacillota</taxon>
        <taxon>Erysipelotrichia</taxon>
        <taxon>Erysipelotrichales</taxon>
        <taxon>Erysipelotrichaceae</taxon>
        <taxon>Amedibacillus</taxon>
    </lineage>
</organism>
<dbReference type="EMBL" id="QRPK01000016">
    <property type="protein sequence ID" value="RHM12299.1"/>
    <property type="molecule type" value="Genomic_DNA"/>
</dbReference>
<evidence type="ECO:0000313" key="1">
    <source>
        <dbReference type="EMBL" id="RHM12299.1"/>
    </source>
</evidence>
<dbReference type="OrthoDB" id="8840764at2"/>
<dbReference type="RefSeq" id="WP_118365477.1">
    <property type="nucleotide sequence ID" value="NZ_QRPK01000016.1"/>
</dbReference>
<dbReference type="AlphaFoldDB" id="A0A415PI26"/>
<dbReference type="InterPro" id="IPR036291">
    <property type="entry name" value="NAD(P)-bd_dom_sf"/>
</dbReference>
<evidence type="ECO:0008006" key="3">
    <source>
        <dbReference type="Google" id="ProtNLM"/>
    </source>
</evidence>
<dbReference type="Proteomes" id="UP000284868">
    <property type="component" value="Unassembled WGS sequence"/>
</dbReference>
<reference evidence="1 2" key="1">
    <citation type="submission" date="2018-08" db="EMBL/GenBank/DDBJ databases">
        <title>A genome reference for cultivated species of the human gut microbiota.</title>
        <authorList>
            <person name="Zou Y."/>
            <person name="Xue W."/>
            <person name="Luo G."/>
        </authorList>
    </citation>
    <scope>NUCLEOTIDE SEQUENCE [LARGE SCALE GENOMIC DNA]</scope>
    <source>
        <strain evidence="1 2">AF35-6BH</strain>
    </source>
</reference>
<dbReference type="SUPFAM" id="SSF51735">
    <property type="entry name" value="NAD(P)-binding Rossmann-fold domains"/>
    <property type="match status" value="1"/>
</dbReference>
<sequence>MFIGVVCKDERMQQVADQLAKDYHVQFICNRADFLSCSNKIDVCILPIHGLMETNILLSDIKKMKENVIVFSGLYDAELKNHFHQIYFYMLEEIVIQENAILTAEGILNEILSCSARSIYDLKVDIVGYGYCGKAIYEMLKHLQMKVRVIRRSCQQEGDFLPLAKWDQPNDIIIHTAVGEVLNKERMQRWRTYPIIFDIATPQVIDLDYAKQKGIQVKKMKNIPAKYASITAGNIIYRFIRGKLCEK</sequence>
<protein>
    <recommendedName>
        <fullName evidence="3">Dipicolinate synthase subunit A N-terminal domain-containing protein</fullName>
    </recommendedName>
</protein>
<evidence type="ECO:0000313" key="2">
    <source>
        <dbReference type="Proteomes" id="UP000284868"/>
    </source>
</evidence>
<name>A0A415PI26_9FIRM</name>
<accession>A0A415PI26</accession>
<proteinExistence type="predicted"/>
<gene>
    <name evidence="1" type="ORF">DWZ83_04650</name>
</gene>